<feature type="domain" description="Alcohol dehydrogenase-like N-terminal" evidence="5">
    <location>
        <begin position="306"/>
        <end position="418"/>
    </location>
</feature>
<dbReference type="InterPro" id="IPR013154">
    <property type="entry name" value="ADH-like_N"/>
</dbReference>
<accession>A0ABY7DEK9</accession>
<dbReference type="Pfam" id="PF08240">
    <property type="entry name" value="ADH_N"/>
    <property type="match status" value="1"/>
</dbReference>
<keyword evidence="3" id="KW-0560">Oxidoreductase</keyword>
<keyword evidence="4" id="KW-0472">Membrane</keyword>
<protein>
    <submittedName>
        <fullName evidence="6">TDH-like protein</fullName>
    </submittedName>
</protein>
<dbReference type="InterPro" id="IPR011032">
    <property type="entry name" value="GroES-like_sf"/>
</dbReference>
<evidence type="ECO:0000256" key="4">
    <source>
        <dbReference type="SAM" id="Phobius"/>
    </source>
</evidence>
<evidence type="ECO:0000313" key="7">
    <source>
        <dbReference type="Proteomes" id="UP001164746"/>
    </source>
</evidence>
<keyword evidence="1" id="KW-0479">Metal-binding</keyword>
<name>A0ABY7DEK9_MYAAR</name>
<sequence>MLSCEAAMATTRPPNQVISGGVGDGQRHVIVRTQGLEEREESSPTFSPPIVTPATVVPSSASISAPSVPRTLIDRYFLYFGFSSYPDSGFGYRKGNSFDEMVTVNDVLLVVVLVHLLTILLVPLLTILLVILLVLLLTILLVILLVILLTILLVHLLTILLVHLLTILLVLLLTILLVLLLTILLVHLLTILLVHLLTILLVHLLTILLVHPTILIVLLLTILLVLLLTILLVLLLTILLVILLTILLVILLTILLVLPPPPAPPPASTTSPLLVYVPKTMKVLIKNHEMESYEYTDMDVPEPEGDEVLIKVDAVSICGSDIPLYKWSPMARVIATVPFIPGHEAAGTVVKCGPEADLEIGSRVGVENHFNCGDCFQCRQDQREICQHMGQYGHGRKTKHGGCSEYSIVPQKYLFKITKDLSKFLL</sequence>
<keyword evidence="4" id="KW-1133">Transmembrane helix</keyword>
<feature type="transmembrane region" description="Helical" evidence="4">
    <location>
        <begin position="169"/>
        <end position="194"/>
    </location>
</feature>
<keyword evidence="2" id="KW-0862">Zinc</keyword>
<evidence type="ECO:0000256" key="1">
    <source>
        <dbReference type="ARBA" id="ARBA00022723"/>
    </source>
</evidence>
<feature type="transmembrane region" description="Helical" evidence="4">
    <location>
        <begin position="107"/>
        <end position="133"/>
    </location>
</feature>
<evidence type="ECO:0000259" key="5">
    <source>
        <dbReference type="Pfam" id="PF08240"/>
    </source>
</evidence>
<reference evidence="6" key="1">
    <citation type="submission" date="2022-11" db="EMBL/GenBank/DDBJ databases">
        <title>Centuries of genome instability and evolution in soft-shell clam transmissible cancer (bioRxiv).</title>
        <authorList>
            <person name="Hart S.F.M."/>
            <person name="Yonemitsu M.A."/>
            <person name="Giersch R.M."/>
            <person name="Beal B.F."/>
            <person name="Arriagada G."/>
            <person name="Davis B.W."/>
            <person name="Ostrander E.A."/>
            <person name="Goff S.P."/>
            <person name="Metzger M.J."/>
        </authorList>
    </citation>
    <scope>NUCLEOTIDE SEQUENCE</scope>
    <source>
        <strain evidence="6">MELC-2E11</strain>
        <tissue evidence="6">Siphon/mantle</tissue>
    </source>
</reference>
<keyword evidence="4" id="KW-0812">Transmembrane</keyword>
<evidence type="ECO:0000256" key="2">
    <source>
        <dbReference type="ARBA" id="ARBA00022833"/>
    </source>
</evidence>
<feature type="transmembrane region" description="Helical" evidence="4">
    <location>
        <begin position="200"/>
        <end position="226"/>
    </location>
</feature>
<feature type="transmembrane region" description="Helical" evidence="4">
    <location>
        <begin position="139"/>
        <end position="162"/>
    </location>
</feature>
<dbReference type="PROSITE" id="PS00059">
    <property type="entry name" value="ADH_ZINC"/>
    <property type="match status" value="1"/>
</dbReference>
<gene>
    <name evidence="6" type="ORF">MAR_028777</name>
</gene>
<dbReference type="Proteomes" id="UP001164746">
    <property type="component" value="Chromosome 2"/>
</dbReference>
<proteinExistence type="predicted"/>
<dbReference type="EMBL" id="CP111013">
    <property type="protein sequence ID" value="WAQ96087.1"/>
    <property type="molecule type" value="Genomic_DNA"/>
</dbReference>
<dbReference type="SUPFAM" id="SSF50129">
    <property type="entry name" value="GroES-like"/>
    <property type="match status" value="1"/>
</dbReference>
<evidence type="ECO:0000313" key="6">
    <source>
        <dbReference type="EMBL" id="WAQ96087.1"/>
    </source>
</evidence>
<keyword evidence="7" id="KW-1185">Reference proteome</keyword>
<dbReference type="InterPro" id="IPR002328">
    <property type="entry name" value="ADH_Zn_CS"/>
</dbReference>
<dbReference type="PANTHER" id="PTHR43401:SF2">
    <property type="entry name" value="L-THREONINE 3-DEHYDROGENASE"/>
    <property type="match status" value="1"/>
</dbReference>
<feature type="transmembrane region" description="Helical" evidence="4">
    <location>
        <begin position="233"/>
        <end position="258"/>
    </location>
</feature>
<dbReference type="Gene3D" id="3.90.180.10">
    <property type="entry name" value="Medium-chain alcohol dehydrogenases, catalytic domain"/>
    <property type="match status" value="1"/>
</dbReference>
<organism evidence="6 7">
    <name type="scientific">Mya arenaria</name>
    <name type="common">Soft-shell clam</name>
    <dbReference type="NCBI Taxonomy" id="6604"/>
    <lineage>
        <taxon>Eukaryota</taxon>
        <taxon>Metazoa</taxon>
        <taxon>Spiralia</taxon>
        <taxon>Lophotrochozoa</taxon>
        <taxon>Mollusca</taxon>
        <taxon>Bivalvia</taxon>
        <taxon>Autobranchia</taxon>
        <taxon>Heteroconchia</taxon>
        <taxon>Euheterodonta</taxon>
        <taxon>Imparidentia</taxon>
        <taxon>Neoheterodontei</taxon>
        <taxon>Myida</taxon>
        <taxon>Myoidea</taxon>
        <taxon>Myidae</taxon>
        <taxon>Mya</taxon>
    </lineage>
</organism>
<dbReference type="InterPro" id="IPR050129">
    <property type="entry name" value="Zn_alcohol_dh"/>
</dbReference>
<dbReference type="PANTHER" id="PTHR43401">
    <property type="entry name" value="L-THREONINE 3-DEHYDROGENASE"/>
    <property type="match status" value="1"/>
</dbReference>
<evidence type="ECO:0000256" key="3">
    <source>
        <dbReference type="ARBA" id="ARBA00023002"/>
    </source>
</evidence>